<evidence type="ECO:0000256" key="1">
    <source>
        <dbReference type="ARBA" id="ARBA00010652"/>
    </source>
</evidence>
<dbReference type="Proteomes" id="UP000257451">
    <property type="component" value="Unassembled WGS sequence"/>
</dbReference>
<evidence type="ECO:0000259" key="4">
    <source>
        <dbReference type="Pfam" id="PF18878"/>
    </source>
</evidence>
<feature type="domain" description="PPE-PPW subfamily C-terminal" evidence="4">
    <location>
        <begin position="363"/>
        <end position="409"/>
    </location>
</feature>
<dbReference type="Pfam" id="PF18878">
    <property type="entry name" value="PPE-PPW"/>
    <property type="match status" value="1"/>
</dbReference>
<evidence type="ECO:0000313" key="6">
    <source>
        <dbReference type="Proteomes" id="UP000257451"/>
    </source>
</evidence>
<evidence type="ECO:0000313" key="5">
    <source>
        <dbReference type="EMBL" id="RFZ38947.1"/>
    </source>
</evidence>
<feature type="region of interest" description="Disordered" evidence="2">
    <location>
        <begin position="338"/>
        <end position="372"/>
    </location>
</feature>
<dbReference type="Pfam" id="PF00823">
    <property type="entry name" value="PPE"/>
    <property type="match status" value="1"/>
</dbReference>
<dbReference type="SUPFAM" id="SSF140459">
    <property type="entry name" value="PE/PPE dimer-like"/>
    <property type="match status" value="1"/>
</dbReference>
<dbReference type="PANTHER" id="PTHR46766:SF1">
    <property type="entry name" value="GLUTAMINE-RICH PROTEIN 2"/>
    <property type="match status" value="1"/>
</dbReference>
<evidence type="ECO:0000256" key="2">
    <source>
        <dbReference type="SAM" id="MobiDB-lite"/>
    </source>
</evidence>
<feature type="domain" description="PPE" evidence="3">
    <location>
        <begin position="6"/>
        <end position="168"/>
    </location>
</feature>
<organism evidence="5 6">
    <name type="scientific">Mycobacterium marinum</name>
    <dbReference type="NCBI Taxonomy" id="1781"/>
    <lineage>
        <taxon>Bacteria</taxon>
        <taxon>Bacillati</taxon>
        <taxon>Actinomycetota</taxon>
        <taxon>Actinomycetes</taxon>
        <taxon>Mycobacteriales</taxon>
        <taxon>Mycobacteriaceae</taxon>
        <taxon>Mycobacterium</taxon>
        <taxon>Mycobacterium ulcerans group</taxon>
    </lineage>
</organism>
<dbReference type="RefSeq" id="WP_117432617.1">
    <property type="nucleotide sequence ID" value="NZ_BQLC01000186.1"/>
</dbReference>
<sequence>MTSPIWMAAPPEVHSALLSSGPGLGPLQAAAAAWAGLGEKFALAAVDISFVLGEVSWQWEGAGAESYVAENIRYKAWLAEAALVCAEAAAALEAAAAAYSGALAEMPTLTELTENHTVHEVLVAMNFFGVNVAPIALNEADYVRMWIQAAGVMGVYQACSTAALAAVPPAAPAPVLVNPGIDAPAVAVSHLDMLADNDDSGHAGFGSFIDTASVLSDASYSTAFGSMFDQSSIGVDCVTVDAHHIGAAYYVHYWQYQFLPQFGALLNENPSLAVGLLSMVQAAAAGAVAPATISPAAAAGVSLSASLPLGVTQHLGDVPISVGDQGSYRDVLRGPDEVSGVGQAARPSSVHDTSGVEPMPLEAGSQHAGTSGFAGTTASKAVVQPAGLVLFGGDEYGRGAASPLLPSLWQANCFAPVGENRMVELALS</sequence>
<dbReference type="Gene3D" id="1.20.1260.20">
    <property type="entry name" value="PPE superfamily"/>
    <property type="match status" value="1"/>
</dbReference>
<dbReference type="InterPro" id="IPR000030">
    <property type="entry name" value="PPE_dom"/>
</dbReference>
<protein>
    <submittedName>
        <fullName evidence="5">Putative PPE family protein PPE47/PPE48</fullName>
    </submittedName>
</protein>
<dbReference type="PANTHER" id="PTHR46766">
    <property type="entry name" value="GLUTAMINE-RICH PROTEIN 2"/>
    <property type="match status" value="1"/>
</dbReference>
<accession>A0A3E2MTV8</accession>
<dbReference type="InterPro" id="IPR038332">
    <property type="entry name" value="PPE_sf"/>
</dbReference>
<dbReference type="EMBL" id="PEDF01000110">
    <property type="protein sequence ID" value="RFZ38947.1"/>
    <property type="molecule type" value="Genomic_DNA"/>
</dbReference>
<dbReference type="InterPro" id="IPR043641">
    <property type="entry name" value="PPE-PPW_C"/>
</dbReference>
<evidence type="ECO:0000259" key="3">
    <source>
        <dbReference type="Pfam" id="PF00823"/>
    </source>
</evidence>
<gene>
    <name evidence="5" type="ORF">DAVIS_03378</name>
</gene>
<dbReference type="GO" id="GO:0052572">
    <property type="term" value="P:response to host immune response"/>
    <property type="evidence" value="ECO:0007669"/>
    <property type="project" value="TreeGrafter"/>
</dbReference>
<comment type="similarity">
    <text evidence="1">Belongs to the mycobacterial PPE family.</text>
</comment>
<dbReference type="AlphaFoldDB" id="A0A3E2MTV8"/>
<proteinExistence type="inferred from homology"/>
<reference evidence="5 6" key="1">
    <citation type="journal article" date="2018" name="Sci. Rep.">
        <title>Extensive genomic diversity among Mycobacterium marinum strains revealed by whole genome sequencing.</title>
        <authorList>
            <person name="Das S."/>
            <person name="Pettersson B.M."/>
            <person name="Behra P.R."/>
            <person name="Mallick A."/>
            <person name="Cheramie M."/>
            <person name="Ramesh M."/>
            <person name="Shirreff L."/>
            <person name="DuCote T."/>
            <person name="Dasgupta S."/>
            <person name="Ennis D.G."/>
            <person name="Kirsebom L.A."/>
        </authorList>
    </citation>
    <scope>NUCLEOTIDE SEQUENCE [LARGE SCALE GENOMIC DNA]</scope>
    <source>
        <strain evidence="5 6">Davis1</strain>
    </source>
</reference>
<name>A0A3E2MTV8_MYCMR</name>
<comment type="caution">
    <text evidence="5">The sequence shown here is derived from an EMBL/GenBank/DDBJ whole genome shotgun (WGS) entry which is preliminary data.</text>
</comment>